<sequence>MPKFRKKPVIVDAEQFFVGKKPWPEGVGFVQKAGGLFVLVLDDIALPIQEGDWVKLISLSASPTYSSRLMKG</sequence>
<organism evidence="1">
    <name type="scientific">marine sediment metagenome</name>
    <dbReference type="NCBI Taxonomy" id="412755"/>
    <lineage>
        <taxon>unclassified sequences</taxon>
        <taxon>metagenomes</taxon>
        <taxon>ecological metagenomes</taxon>
    </lineage>
</organism>
<reference evidence="1" key="1">
    <citation type="journal article" date="2015" name="Nature">
        <title>Complex archaea that bridge the gap between prokaryotes and eukaryotes.</title>
        <authorList>
            <person name="Spang A."/>
            <person name="Saw J.H."/>
            <person name="Jorgensen S.L."/>
            <person name="Zaremba-Niedzwiedzka K."/>
            <person name="Martijn J."/>
            <person name="Lind A.E."/>
            <person name="van Eijk R."/>
            <person name="Schleper C."/>
            <person name="Guy L."/>
            <person name="Ettema T.J."/>
        </authorList>
    </citation>
    <scope>NUCLEOTIDE SEQUENCE</scope>
</reference>
<accession>A0A0F9QXU7</accession>
<evidence type="ECO:0000313" key="1">
    <source>
        <dbReference type="EMBL" id="KKN47304.1"/>
    </source>
</evidence>
<gene>
    <name evidence="1" type="ORF">LCGC14_0664090</name>
</gene>
<name>A0A0F9QXU7_9ZZZZ</name>
<proteinExistence type="predicted"/>
<dbReference type="AlphaFoldDB" id="A0A0F9QXU7"/>
<protein>
    <submittedName>
        <fullName evidence="1">Uncharacterized protein</fullName>
    </submittedName>
</protein>
<comment type="caution">
    <text evidence="1">The sequence shown here is derived from an EMBL/GenBank/DDBJ whole genome shotgun (WGS) entry which is preliminary data.</text>
</comment>
<dbReference type="EMBL" id="LAZR01001283">
    <property type="protein sequence ID" value="KKN47304.1"/>
    <property type="molecule type" value="Genomic_DNA"/>
</dbReference>